<name>A0A371IPZ4_9FIRM</name>
<protein>
    <recommendedName>
        <fullName evidence="1">Protein Tlp homolog</fullName>
    </recommendedName>
</protein>
<evidence type="ECO:0000313" key="3">
    <source>
        <dbReference type="EMBL" id="RDY22548.1"/>
    </source>
</evidence>
<gene>
    <name evidence="1" type="primary">tlp</name>
    <name evidence="3" type="ORF">CHF27_012780</name>
</gene>
<keyword evidence="4" id="KW-1185">Reference proteome</keyword>
<organism evidence="3 4">
    <name type="scientific">Romboutsia maritimum</name>
    <dbReference type="NCBI Taxonomy" id="2020948"/>
    <lineage>
        <taxon>Bacteria</taxon>
        <taxon>Bacillati</taxon>
        <taxon>Bacillota</taxon>
        <taxon>Clostridia</taxon>
        <taxon>Peptostreptococcales</taxon>
        <taxon>Peptostreptococcaceae</taxon>
        <taxon>Romboutsia</taxon>
    </lineage>
</organism>
<evidence type="ECO:0000256" key="2">
    <source>
        <dbReference type="SAM" id="MobiDB-lite"/>
    </source>
</evidence>
<dbReference type="NCBIfam" id="TIGR03090">
    <property type="entry name" value="SASP_tlp"/>
    <property type="match status" value="1"/>
</dbReference>
<feature type="region of interest" description="Disordered" evidence="2">
    <location>
        <begin position="32"/>
        <end position="75"/>
    </location>
</feature>
<sequence length="75" mass="8941">MKPNQDDRRDNVEKIQYNIDSTIKNMNLANEMISKTDNPKTKQELEAKNKRREESLNNMRSEIKDEAQARENNFK</sequence>
<dbReference type="AlphaFoldDB" id="A0A371IPZ4"/>
<accession>A0A371IPZ4</accession>
<dbReference type="RefSeq" id="WP_095404640.1">
    <property type="nucleotide sequence ID" value="NZ_NOJZ02000040.1"/>
</dbReference>
<comment type="similarity">
    <text evidence="1">Belongs to the Tlp family.</text>
</comment>
<evidence type="ECO:0000256" key="1">
    <source>
        <dbReference type="HAMAP-Rule" id="MF_01506"/>
    </source>
</evidence>
<evidence type="ECO:0000313" key="4">
    <source>
        <dbReference type="Proteomes" id="UP000243494"/>
    </source>
</evidence>
<dbReference type="Pfam" id="PF19824">
    <property type="entry name" value="Tlp"/>
    <property type="match status" value="1"/>
</dbReference>
<dbReference type="HAMAP" id="MF_01506">
    <property type="entry name" value="Tlp"/>
    <property type="match status" value="1"/>
</dbReference>
<dbReference type="OrthoDB" id="1799076at2"/>
<feature type="compositionally biased region" description="Basic and acidic residues" evidence="2">
    <location>
        <begin position="37"/>
        <end position="75"/>
    </location>
</feature>
<dbReference type="InterPro" id="IPR017524">
    <property type="entry name" value="SASP_thioredoxin-like"/>
</dbReference>
<proteinExistence type="inferred from homology"/>
<reference evidence="3 4" key="1">
    <citation type="journal article" date="2017" name="Genome Announc.">
        <title>Draft Genome Sequence of Romboutsia maritimum sp. nov. Strain CCRI-22766(T), Isolated from Coastal Estuarine Mud.</title>
        <authorList>
            <person name="Maheux A.F."/>
            <person name="Boudreau D.K."/>
            <person name="Berube E."/>
            <person name="Boissinot M."/>
            <person name="Raymond F."/>
            <person name="Brodeur S."/>
            <person name="Corbeil J."/>
            <person name="Brightwell G."/>
            <person name="Broda D."/>
            <person name="Omar R.F."/>
            <person name="Bergeron M.G."/>
        </authorList>
    </citation>
    <scope>NUCLEOTIDE SEQUENCE [LARGE SCALE GENOMIC DNA]</scope>
    <source>
        <strain evidence="3 4">CCRI-22766</strain>
    </source>
</reference>
<comment type="caution">
    <text evidence="3">The sequence shown here is derived from an EMBL/GenBank/DDBJ whole genome shotgun (WGS) entry which is preliminary data.</text>
</comment>
<dbReference type="Proteomes" id="UP000243494">
    <property type="component" value="Unassembled WGS sequence"/>
</dbReference>
<dbReference type="EMBL" id="NOJZ02000040">
    <property type="protein sequence ID" value="RDY22548.1"/>
    <property type="molecule type" value="Genomic_DNA"/>
</dbReference>